<dbReference type="Pfam" id="PF00158">
    <property type="entry name" value="Sigma54_activat"/>
    <property type="match status" value="1"/>
</dbReference>
<dbReference type="InterPro" id="IPR002078">
    <property type="entry name" value="Sigma_54_int"/>
</dbReference>
<dbReference type="PROSITE" id="PS00676">
    <property type="entry name" value="SIGMA54_INTERACT_2"/>
    <property type="match status" value="1"/>
</dbReference>
<dbReference type="Proteomes" id="UP000432715">
    <property type="component" value="Unassembled WGS sequence"/>
</dbReference>
<keyword evidence="1" id="KW-0547">Nucleotide-binding</keyword>
<gene>
    <name evidence="8" type="ORF">F8154_06475</name>
</gene>
<dbReference type="EMBL" id="WBZC01000019">
    <property type="protein sequence ID" value="KAB3535423.1"/>
    <property type="molecule type" value="Genomic_DNA"/>
</dbReference>
<feature type="domain" description="Sigma-54 factor interaction" evidence="7">
    <location>
        <begin position="311"/>
        <end position="541"/>
    </location>
</feature>
<dbReference type="PANTHER" id="PTHR32071">
    <property type="entry name" value="TRANSCRIPTIONAL REGULATORY PROTEIN"/>
    <property type="match status" value="1"/>
</dbReference>
<comment type="caution">
    <text evidence="8">The sequence shown here is derived from an EMBL/GenBank/DDBJ whole genome shotgun (WGS) entry which is preliminary data.</text>
</comment>
<dbReference type="RefSeq" id="WP_151860788.1">
    <property type="nucleotide sequence ID" value="NZ_WBZC01000019.1"/>
</dbReference>
<dbReference type="SUPFAM" id="SSF52540">
    <property type="entry name" value="P-loop containing nucleoside triphosphate hydrolases"/>
    <property type="match status" value="1"/>
</dbReference>
<dbReference type="PROSITE" id="PS00675">
    <property type="entry name" value="SIGMA54_INTERACT_1"/>
    <property type="match status" value="1"/>
</dbReference>
<dbReference type="GO" id="GO:0005524">
    <property type="term" value="F:ATP binding"/>
    <property type="evidence" value="ECO:0007669"/>
    <property type="project" value="UniProtKB-KW"/>
</dbReference>
<dbReference type="InterPro" id="IPR003593">
    <property type="entry name" value="AAA+_ATPase"/>
</dbReference>
<dbReference type="PANTHER" id="PTHR32071:SF57">
    <property type="entry name" value="C4-DICARBOXYLATE TRANSPORT TRANSCRIPTIONAL REGULATORY PROTEIN DCTD"/>
    <property type="match status" value="1"/>
</dbReference>
<dbReference type="InterPro" id="IPR009057">
    <property type="entry name" value="Homeodomain-like_sf"/>
</dbReference>
<dbReference type="InterPro" id="IPR027417">
    <property type="entry name" value="P-loop_NTPase"/>
</dbReference>
<reference evidence="8 9" key="1">
    <citation type="submission" date="2019-10" db="EMBL/GenBank/DDBJ databases">
        <title>Alkaliphilus serpentinus sp. nov. and Alkaliphilus pronyensis sp. nov., two novel anaerobic alkaliphilic species isolated from the serpentinized-hosted hydrothermal field of the Prony Bay (New Caledonia).</title>
        <authorList>
            <person name="Postec A."/>
        </authorList>
    </citation>
    <scope>NUCLEOTIDE SEQUENCE [LARGE SCALE GENOMIC DNA]</scope>
    <source>
        <strain evidence="8 9">LacV</strain>
    </source>
</reference>
<keyword evidence="4" id="KW-0238">DNA-binding</keyword>
<evidence type="ECO:0000256" key="3">
    <source>
        <dbReference type="ARBA" id="ARBA00023015"/>
    </source>
</evidence>
<proteinExistence type="predicted"/>
<dbReference type="Gene3D" id="1.10.8.60">
    <property type="match status" value="1"/>
</dbReference>
<dbReference type="InterPro" id="IPR025662">
    <property type="entry name" value="Sigma_54_int_dom_ATP-bd_1"/>
</dbReference>
<sequence length="618" mass="69564">MFIKDSYVKEFTDMMSEGFIFIDNLGKIQIYNNKAKEIFGIIYNQGIGHKAGVINKGDIVIVADNCLGKDDGGLTPNDLKVMGIDDRSIKHNDSIVGIGVFGEFNGKAKYKYHKPYEKKGILSISHEILNKTINVVIDYNNRVINITVDEQAFEMSYVNAIGHMVILDKDYGNVKFYQAKGYTTRGEEINNLLRGYSYRAKGRDVDTIDVIGRDIFEIHNNSPTIKEFYEAAKGKDISYREKFTEINGRPTICTLEVVNSGDKRVGAALKVEDISEIKRVIRERDEALLNLEEAEKKLKEEEALSEVFPEVIGDSKEIRNVKNLAYKASKSNSTVLILGESGTGKSLFAKAIHKASKYSHNPFIHVNCGSIPEALLESELFGYEGGAFTGAKISGKAGMFELADGGTIFLDEIGEISPVLQIKLLQVLQNKSFYRVGGNKKITVDLRIIVATNKNLEEEMVKGNFREDLYYRINVFPIWIPPLRDRKQDIHSLVYSMLPNICRRIGCQEKRISGEALSMLSNYQWPGNIRELENILERAVNLAEGNTILSTHLSIEPSITKERKIKEIKSLKDIIGEAEEKAIREVLLLSGGDKKSAIKLLKIGKTSFYEKMKKYHID</sequence>
<evidence type="ECO:0000256" key="4">
    <source>
        <dbReference type="ARBA" id="ARBA00023125"/>
    </source>
</evidence>
<dbReference type="Gene3D" id="1.10.10.60">
    <property type="entry name" value="Homeodomain-like"/>
    <property type="match status" value="1"/>
</dbReference>
<dbReference type="FunFam" id="3.40.50.300:FF:000006">
    <property type="entry name" value="DNA-binding transcriptional regulator NtrC"/>
    <property type="match status" value="1"/>
</dbReference>
<evidence type="ECO:0000259" key="7">
    <source>
        <dbReference type="PROSITE" id="PS50045"/>
    </source>
</evidence>
<evidence type="ECO:0000256" key="5">
    <source>
        <dbReference type="ARBA" id="ARBA00023163"/>
    </source>
</evidence>
<evidence type="ECO:0000256" key="1">
    <source>
        <dbReference type="ARBA" id="ARBA00022741"/>
    </source>
</evidence>
<keyword evidence="9" id="KW-1185">Reference proteome</keyword>
<dbReference type="InterPro" id="IPR025944">
    <property type="entry name" value="Sigma_54_int_dom_CS"/>
</dbReference>
<evidence type="ECO:0000313" key="9">
    <source>
        <dbReference type="Proteomes" id="UP000432715"/>
    </source>
</evidence>
<keyword evidence="6" id="KW-0175">Coiled coil</keyword>
<keyword evidence="3" id="KW-0805">Transcription regulation</keyword>
<evidence type="ECO:0000313" key="8">
    <source>
        <dbReference type="EMBL" id="KAB3535423.1"/>
    </source>
</evidence>
<feature type="coiled-coil region" evidence="6">
    <location>
        <begin position="277"/>
        <end position="304"/>
    </location>
</feature>
<organism evidence="8 9">
    <name type="scientific">Alkaliphilus pronyensis</name>
    <dbReference type="NCBI Taxonomy" id="1482732"/>
    <lineage>
        <taxon>Bacteria</taxon>
        <taxon>Bacillati</taxon>
        <taxon>Bacillota</taxon>
        <taxon>Clostridia</taxon>
        <taxon>Peptostreptococcales</taxon>
        <taxon>Natronincolaceae</taxon>
        <taxon>Alkaliphilus</taxon>
    </lineage>
</organism>
<keyword evidence="2" id="KW-0067">ATP-binding</keyword>
<dbReference type="CDD" id="cd00009">
    <property type="entry name" value="AAA"/>
    <property type="match status" value="1"/>
</dbReference>
<name>A0A6I0F9F1_9FIRM</name>
<dbReference type="SUPFAM" id="SSF46689">
    <property type="entry name" value="Homeodomain-like"/>
    <property type="match status" value="1"/>
</dbReference>
<dbReference type="SMART" id="SM00382">
    <property type="entry name" value="AAA"/>
    <property type="match status" value="1"/>
</dbReference>
<dbReference type="InterPro" id="IPR025943">
    <property type="entry name" value="Sigma_54_int_dom_ATP-bd_2"/>
</dbReference>
<dbReference type="GO" id="GO:0006355">
    <property type="term" value="P:regulation of DNA-templated transcription"/>
    <property type="evidence" value="ECO:0007669"/>
    <property type="project" value="InterPro"/>
</dbReference>
<evidence type="ECO:0000256" key="2">
    <source>
        <dbReference type="ARBA" id="ARBA00022840"/>
    </source>
</evidence>
<dbReference type="GO" id="GO:0003677">
    <property type="term" value="F:DNA binding"/>
    <property type="evidence" value="ECO:0007669"/>
    <property type="project" value="UniProtKB-KW"/>
</dbReference>
<dbReference type="Gene3D" id="3.40.50.300">
    <property type="entry name" value="P-loop containing nucleotide triphosphate hydrolases"/>
    <property type="match status" value="1"/>
</dbReference>
<dbReference type="Pfam" id="PF25601">
    <property type="entry name" value="AAA_lid_14"/>
    <property type="match status" value="1"/>
</dbReference>
<keyword evidence="5" id="KW-0804">Transcription</keyword>
<dbReference type="OrthoDB" id="9803970at2"/>
<dbReference type="AlphaFoldDB" id="A0A6I0F9F1"/>
<dbReference type="PROSITE" id="PS00688">
    <property type="entry name" value="SIGMA54_INTERACT_3"/>
    <property type="match status" value="1"/>
</dbReference>
<dbReference type="PROSITE" id="PS50045">
    <property type="entry name" value="SIGMA54_INTERACT_4"/>
    <property type="match status" value="1"/>
</dbReference>
<protein>
    <submittedName>
        <fullName evidence="8">AAA domain-containing protein</fullName>
    </submittedName>
</protein>
<dbReference type="InterPro" id="IPR058031">
    <property type="entry name" value="AAA_lid_NorR"/>
</dbReference>
<evidence type="ECO:0000256" key="6">
    <source>
        <dbReference type="SAM" id="Coils"/>
    </source>
</evidence>
<accession>A0A6I0F9F1</accession>